<dbReference type="InterPro" id="IPR043519">
    <property type="entry name" value="NT_sf"/>
</dbReference>
<dbReference type="Proteomes" id="UP000640335">
    <property type="component" value="Unassembled WGS sequence"/>
</dbReference>
<dbReference type="RefSeq" id="WP_191750278.1">
    <property type="nucleotide sequence ID" value="NZ_JACSQZ010000035.1"/>
</dbReference>
<protein>
    <submittedName>
        <fullName evidence="2">Nucleotidyltransferase domain-containing protein</fullName>
    </submittedName>
</protein>
<sequence>MAKSVVDYQNAYKEITEILKKNTNILSIFVFGSMVSGDLWEGSNIDLFAIYKDDFDEIRDVYSEVLEIPVHIKFLSKESFKNYYNESGKINLIKDYLISSRLIYSIDSEITELYQKIIYMIDSDKGRWNLVYLGNFLKEVGICKKYLSKGSRYTAHELLIRALNNFSMIYLSINGYNVTKDSLTMACNFNDDLNDRVKKLLYSDVSDESIKDLIKYMEIYLEYNMEKITKDLISFIKNQDKPLSSHEIKLDPYFKNFKIKIEEVLKILYEINIINKEKREFRDSKGSLLAMENVYSYKK</sequence>
<comment type="caution">
    <text evidence="2">The sequence shown here is derived from an EMBL/GenBank/DDBJ whole genome shotgun (WGS) entry which is preliminary data.</text>
</comment>
<evidence type="ECO:0000259" key="1">
    <source>
        <dbReference type="Pfam" id="PF18765"/>
    </source>
</evidence>
<dbReference type="EMBL" id="JACSQZ010000035">
    <property type="protein sequence ID" value="MBD7915517.1"/>
    <property type="molecule type" value="Genomic_DNA"/>
</dbReference>
<gene>
    <name evidence="2" type="ORF">H9660_10195</name>
</gene>
<dbReference type="SUPFAM" id="SSF81301">
    <property type="entry name" value="Nucleotidyltransferase"/>
    <property type="match status" value="1"/>
</dbReference>
<feature type="domain" description="Polymerase beta nucleotidyltransferase" evidence="1">
    <location>
        <begin position="13"/>
        <end position="108"/>
    </location>
</feature>
<reference evidence="2 3" key="1">
    <citation type="submission" date="2020-08" db="EMBL/GenBank/DDBJ databases">
        <title>A Genomic Blueprint of the Chicken Gut Microbiome.</title>
        <authorList>
            <person name="Gilroy R."/>
            <person name="Ravi A."/>
            <person name="Getino M."/>
            <person name="Pursley I."/>
            <person name="Horton D.L."/>
            <person name="Alikhan N.-F."/>
            <person name="Baker D."/>
            <person name="Gharbi K."/>
            <person name="Hall N."/>
            <person name="Watson M."/>
            <person name="Adriaenssens E.M."/>
            <person name="Foster-Nyarko E."/>
            <person name="Jarju S."/>
            <person name="Secka A."/>
            <person name="Antonio M."/>
            <person name="Oren A."/>
            <person name="Chaudhuri R."/>
            <person name="La Ragione R.M."/>
            <person name="Hildebrand F."/>
            <person name="Pallen M.J."/>
        </authorList>
    </citation>
    <scope>NUCLEOTIDE SEQUENCE [LARGE SCALE GENOMIC DNA]</scope>
    <source>
        <strain evidence="2 3">Sa3CUN1</strain>
    </source>
</reference>
<name>A0ABR8Q516_9CLOT</name>
<keyword evidence="3" id="KW-1185">Reference proteome</keyword>
<dbReference type="Pfam" id="PF18765">
    <property type="entry name" value="Polbeta"/>
    <property type="match status" value="1"/>
</dbReference>
<organism evidence="2 3">
    <name type="scientific">Clostridium gallinarum</name>
    <dbReference type="NCBI Taxonomy" id="2762246"/>
    <lineage>
        <taxon>Bacteria</taxon>
        <taxon>Bacillati</taxon>
        <taxon>Bacillota</taxon>
        <taxon>Clostridia</taxon>
        <taxon>Eubacteriales</taxon>
        <taxon>Clostridiaceae</taxon>
        <taxon>Clostridium</taxon>
    </lineage>
</organism>
<dbReference type="InterPro" id="IPR041633">
    <property type="entry name" value="Polbeta"/>
</dbReference>
<accession>A0ABR8Q516</accession>
<dbReference type="CDD" id="cd05403">
    <property type="entry name" value="NT_KNTase_like"/>
    <property type="match status" value="1"/>
</dbReference>
<proteinExistence type="predicted"/>
<evidence type="ECO:0000313" key="3">
    <source>
        <dbReference type="Proteomes" id="UP000640335"/>
    </source>
</evidence>
<dbReference type="Gene3D" id="3.30.460.10">
    <property type="entry name" value="Beta Polymerase, domain 2"/>
    <property type="match status" value="1"/>
</dbReference>
<evidence type="ECO:0000313" key="2">
    <source>
        <dbReference type="EMBL" id="MBD7915517.1"/>
    </source>
</evidence>